<dbReference type="Gene3D" id="3.40.47.10">
    <property type="match status" value="1"/>
</dbReference>
<gene>
    <name evidence="9" type="primary">fabH</name>
    <name evidence="13" type="ORF">FF041_02080</name>
</gene>
<comment type="subcellular location">
    <subcellularLocation>
        <location evidence="9">Cytoplasm</location>
    </subcellularLocation>
</comment>
<evidence type="ECO:0000259" key="11">
    <source>
        <dbReference type="Pfam" id="PF08541"/>
    </source>
</evidence>
<feature type="active site" evidence="9">
    <location>
        <position position="271"/>
    </location>
</feature>
<dbReference type="UniPathway" id="UPA00094"/>
<comment type="caution">
    <text evidence="13">The sequence shown here is derived from an EMBL/GenBank/DDBJ whole genome shotgun (WGS) entry which is preliminary data.</text>
</comment>
<dbReference type="AlphaFoldDB" id="A0A646K9Y9"/>
<dbReference type="PANTHER" id="PTHR34069:SF2">
    <property type="entry name" value="BETA-KETOACYL-[ACYL-CARRIER-PROTEIN] SYNTHASE III"/>
    <property type="match status" value="1"/>
</dbReference>
<reference evidence="13 14" key="1">
    <citation type="submission" date="2019-05" db="EMBL/GenBank/DDBJ databases">
        <title>Comparative genomics and metabolomics analyses of clavulanic acid producing Streptomyces species provides insight into specialized metabolism and evolution of beta-lactam biosynthetic gene clusters.</title>
        <authorList>
            <person name="Moore M.A."/>
            <person name="Cruz-Morales P."/>
            <person name="Barona Gomez F."/>
            <person name="Kapil T."/>
        </authorList>
    </citation>
    <scope>NUCLEOTIDE SEQUENCE [LARGE SCALE GENOMIC DNA]</scope>
    <source>
        <strain evidence="13 14">NRRL 5741</strain>
    </source>
</reference>
<dbReference type="PANTHER" id="PTHR34069">
    <property type="entry name" value="3-OXOACYL-[ACYL-CARRIER-PROTEIN] SYNTHASE 3"/>
    <property type="match status" value="1"/>
</dbReference>
<feature type="domain" description="Beta-ketoacyl-[acyl-carrier-protein] synthase III N-terminal" evidence="12">
    <location>
        <begin position="123"/>
        <end position="203"/>
    </location>
</feature>
<evidence type="ECO:0000256" key="3">
    <source>
        <dbReference type="ARBA" id="ARBA00022516"/>
    </source>
</evidence>
<evidence type="ECO:0000256" key="10">
    <source>
        <dbReference type="SAM" id="MobiDB-lite"/>
    </source>
</evidence>
<evidence type="ECO:0000256" key="4">
    <source>
        <dbReference type="ARBA" id="ARBA00022679"/>
    </source>
</evidence>
<dbReference type="RefSeq" id="WP_153520748.1">
    <property type="nucleotide sequence ID" value="NZ_JBEPDZ010000005.1"/>
</dbReference>
<keyword evidence="14" id="KW-1185">Reference proteome</keyword>
<dbReference type="InterPro" id="IPR016039">
    <property type="entry name" value="Thiolase-like"/>
</dbReference>
<dbReference type="Pfam" id="PF08545">
    <property type="entry name" value="ACP_syn_III"/>
    <property type="match status" value="1"/>
</dbReference>
<keyword evidence="6 9" id="KW-0443">Lipid metabolism</keyword>
<evidence type="ECO:0000256" key="2">
    <source>
        <dbReference type="ARBA" id="ARBA00022490"/>
    </source>
</evidence>
<keyword evidence="8 9" id="KW-0012">Acyltransferase</keyword>
<evidence type="ECO:0000256" key="6">
    <source>
        <dbReference type="ARBA" id="ARBA00023098"/>
    </source>
</evidence>
<evidence type="ECO:0000259" key="12">
    <source>
        <dbReference type="Pfam" id="PF08545"/>
    </source>
</evidence>
<feature type="compositionally biased region" description="Basic and acidic residues" evidence="10">
    <location>
        <begin position="1"/>
        <end position="10"/>
    </location>
</feature>
<name>A0A646K9Y9_STRJU</name>
<comment type="similarity">
    <text evidence="1 9">Belongs to the thiolase-like superfamily. FabH family.</text>
</comment>
<dbReference type="HAMAP" id="MF_01815">
    <property type="entry name" value="FabH"/>
    <property type="match status" value="1"/>
</dbReference>
<dbReference type="InterPro" id="IPR013747">
    <property type="entry name" value="ACP_syn_III_C"/>
</dbReference>
<dbReference type="GO" id="GO:0006633">
    <property type="term" value="P:fatty acid biosynthetic process"/>
    <property type="evidence" value="ECO:0007669"/>
    <property type="project" value="UniProtKB-UniRule"/>
</dbReference>
<dbReference type="GO" id="GO:0005737">
    <property type="term" value="C:cytoplasm"/>
    <property type="evidence" value="ECO:0007669"/>
    <property type="project" value="UniProtKB-SubCell"/>
</dbReference>
<feature type="compositionally biased region" description="Low complexity" evidence="10">
    <location>
        <begin position="12"/>
        <end position="21"/>
    </location>
</feature>
<evidence type="ECO:0000256" key="1">
    <source>
        <dbReference type="ARBA" id="ARBA00008642"/>
    </source>
</evidence>
<comment type="subunit">
    <text evidence="9">Homodimer.</text>
</comment>
<accession>A0A646K9Y9</accession>
<evidence type="ECO:0000256" key="5">
    <source>
        <dbReference type="ARBA" id="ARBA00022832"/>
    </source>
</evidence>
<comment type="pathway">
    <text evidence="9">Lipid metabolism; fatty acid biosynthesis.</text>
</comment>
<feature type="active site" evidence="9">
    <location>
        <position position="301"/>
    </location>
</feature>
<keyword evidence="7 9" id="KW-0275">Fatty acid biosynthesis</keyword>
<comment type="domain">
    <text evidence="9">The last Arg residue of the ACP-binding site is essential for the weak association between ACP/AcpP and FabH.</text>
</comment>
<keyword evidence="4 9" id="KW-0808">Transferase</keyword>
<dbReference type="NCBIfam" id="NF006829">
    <property type="entry name" value="PRK09352.1"/>
    <property type="match status" value="1"/>
</dbReference>
<dbReference type="InterPro" id="IPR013751">
    <property type="entry name" value="ACP_syn_III_N"/>
</dbReference>
<dbReference type="EMBL" id="VCLA01000016">
    <property type="protein sequence ID" value="MQS99028.1"/>
    <property type="molecule type" value="Genomic_DNA"/>
</dbReference>
<dbReference type="Proteomes" id="UP000419138">
    <property type="component" value="Unassembled WGS sequence"/>
</dbReference>
<dbReference type="GO" id="GO:0033818">
    <property type="term" value="F:beta-ketoacyl-acyl-carrier-protein synthase III activity"/>
    <property type="evidence" value="ECO:0007669"/>
    <property type="project" value="UniProtKB-UniRule"/>
</dbReference>
<dbReference type="InterPro" id="IPR004655">
    <property type="entry name" value="FabH"/>
</dbReference>
<dbReference type="GO" id="GO:0044550">
    <property type="term" value="P:secondary metabolite biosynthetic process"/>
    <property type="evidence" value="ECO:0007669"/>
    <property type="project" value="TreeGrafter"/>
</dbReference>
<evidence type="ECO:0000256" key="8">
    <source>
        <dbReference type="ARBA" id="ARBA00023315"/>
    </source>
</evidence>
<keyword evidence="3 9" id="KW-0444">Lipid biosynthesis</keyword>
<dbReference type="GO" id="GO:0004315">
    <property type="term" value="F:3-oxoacyl-[acyl-carrier-protein] synthase activity"/>
    <property type="evidence" value="ECO:0007669"/>
    <property type="project" value="InterPro"/>
</dbReference>
<comment type="catalytic activity">
    <reaction evidence="9">
        <text>malonyl-[ACP] + acetyl-CoA + H(+) = 3-oxobutanoyl-[ACP] + CO2 + CoA</text>
        <dbReference type="Rhea" id="RHEA:12080"/>
        <dbReference type="Rhea" id="RHEA-COMP:9623"/>
        <dbReference type="Rhea" id="RHEA-COMP:9625"/>
        <dbReference type="ChEBI" id="CHEBI:15378"/>
        <dbReference type="ChEBI" id="CHEBI:16526"/>
        <dbReference type="ChEBI" id="CHEBI:57287"/>
        <dbReference type="ChEBI" id="CHEBI:57288"/>
        <dbReference type="ChEBI" id="CHEBI:78449"/>
        <dbReference type="ChEBI" id="CHEBI:78450"/>
        <dbReference type="EC" id="2.3.1.180"/>
    </reaction>
</comment>
<keyword evidence="5 9" id="KW-0276">Fatty acid metabolism</keyword>
<protein>
    <recommendedName>
        <fullName evidence="9">Beta-ketoacyl-[acyl-carrier-protein] synthase III</fullName>
        <shortName evidence="9">Beta-ketoacyl-ACP synthase III</shortName>
        <shortName evidence="9">KAS III</shortName>
        <ecNumber evidence="9">2.3.1.180</ecNumber>
    </recommendedName>
    <alternativeName>
        <fullName evidence="9">3-oxoacyl-[acyl-carrier-protein] synthase 3</fullName>
    </alternativeName>
    <alternativeName>
        <fullName evidence="9">3-oxoacyl-[acyl-carrier-protein] synthase III</fullName>
    </alternativeName>
</protein>
<dbReference type="NCBIfam" id="TIGR00747">
    <property type="entry name" value="fabH"/>
    <property type="match status" value="1"/>
</dbReference>
<proteinExistence type="inferred from homology"/>
<keyword evidence="9" id="KW-0511">Multifunctional enzyme</keyword>
<comment type="function">
    <text evidence="9">Catalyzes the condensation reaction of fatty acid synthesis by the addition to an acyl acceptor of two carbons from malonyl-ACP. Catalyzes the first condensation reaction which initiates fatty acid synthesis and may therefore play a role in governing the total rate of fatty acid production. Possesses both acetoacetyl-ACP synthase and acetyl transacylase activities. Its substrate specificity determines the biosynthesis of branched-chain and/or straight-chain of fatty acids.</text>
</comment>
<dbReference type="SUPFAM" id="SSF53901">
    <property type="entry name" value="Thiolase-like"/>
    <property type="match status" value="1"/>
</dbReference>
<dbReference type="OrthoDB" id="9815506at2"/>
<feature type="domain" description="Beta-ketoacyl-[acyl-carrier-protein] synthase III C-terminal" evidence="11">
    <location>
        <begin position="256"/>
        <end position="344"/>
    </location>
</feature>
<feature type="active site" evidence="9">
    <location>
        <position position="129"/>
    </location>
</feature>
<organism evidence="13 14">
    <name type="scientific">Streptomyces jumonjinensis</name>
    <dbReference type="NCBI Taxonomy" id="1945"/>
    <lineage>
        <taxon>Bacteria</taxon>
        <taxon>Bacillati</taxon>
        <taxon>Actinomycetota</taxon>
        <taxon>Actinomycetes</taxon>
        <taxon>Kitasatosporales</taxon>
        <taxon>Streptomycetaceae</taxon>
        <taxon>Streptomyces</taxon>
    </lineage>
</organism>
<dbReference type="CDD" id="cd00830">
    <property type="entry name" value="KAS_III"/>
    <property type="match status" value="1"/>
</dbReference>
<evidence type="ECO:0000313" key="13">
    <source>
        <dbReference type="EMBL" id="MQS99028.1"/>
    </source>
</evidence>
<sequence length="350" mass="36312">MTARDDRPEGRPAPGRRPAPAAVLTGVGGWVPDQVVTNSDLCRRLDTSDEWIRSRTGIASRRMVTPGMATSDLAVEAGARALKSADVSQVDAVVLATTTPDRPCPATAPDVAARLGLTGVAAFDVSAVCSGFLYALATAQGLIAAGATRRALVIGADAFTTIVDQDDRGTAVIFADGAGAVVLTAGDPEQPGAIGPVVLGSDGSGRELIEVPGGGSLERSARREPDPSARYFRMQGREIFRQAVQRMSEVSREAVAANGWQLDDLDRVIAHQANSRILQAVGDELGLPAERQLSNIDHVGNTGAASIPLLLAESAENGSLAAGHRVLLTAFGGGLAWGATTLVWPELRGR</sequence>
<feature type="region of interest" description="Disordered" evidence="10">
    <location>
        <begin position="1"/>
        <end position="21"/>
    </location>
</feature>
<evidence type="ECO:0000313" key="14">
    <source>
        <dbReference type="Proteomes" id="UP000419138"/>
    </source>
</evidence>
<keyword evidence="2 9" id="KW-0963">Cytoplasm</keyword>
<dbReference type="Pfam" id="PF08541">
    <property type="entry name" value="ACP_syn_III_C"/>
    <property type="match status" value="1"/>
</dbReference>
<evidence type="ECO:0000256" key="9">
    <source>
        <dbReference type="HAMAP-Rule" id="MF_01815"/>
    </source>
</evidence>
<dbReference type="EC" id="2.3.1.180" evidence="9"/>
<feature type="region of interest" description="ACP-binding" evidence="9">
    <location>
        <begin position="272"/>
        <end position="276"/>
    </location>
</feature>
<evidence type="ECO:0000256" key="7">
    <source>
        <dbReference type="ARBA" id="ARBA00023160"/>
    </source>
</evidence>